<evidence type="ECO:0000313" key="1">
    <source>
        <dbReference type="EMBL" id="TFK60993.1"/>
    </source>
</evidence>
<name>A0ACD3A588_9AGAR</name>
<evidence type="ECO:0000313" key="2">
    <source>
        <dbReference type="Proteomes" id="UP000308600"/>
    </source>
</evidence>
<accession>A0ACD3A588</accession>
<organism evidence="1 2">
    <name type="scientific">Pluteus cervinus</name>
    <dbReference type="NCBI Taxonomy" id="181527"/>
    <lineage>
        <taxon>Eukaryota</taxon>
        <taxon>Fungi</taxon>
        <taxon>Dikarya</taxon>
        <taxon>Basidiomycota</taxon>
        <taxon>Agaricomycotina</taxon>
        <taxon>Agaricomycetes</taxon>
        <taxon>Agaricomycetidae</taxon>
        <taxon>Agaricales</taxon>
        <taxon>Pluteineae</taxon>
        <taxon>Pluteaceae</taxon>
        <taxon>Pluteus</taxon>
    </lineage>
</organism>
<keyword evidence="2" id="KW-1185">Reference proteome</keyword>
<dbReference type="EMBL" id="ML208707">
    <property type="protein sequence ID" value="TFK60993.1"/>
    <property type="molecule type" value="Genomic_DNA"/>
</dbReference>
<proteinExistence type="predicted"/>
<dbReference type="Proteomes" id="UP000308600">
    <property type="component" value="Unassembled WGS sequence"/>
</dbReference>
<protein>
    <submittedName>
        <fullName evidence="1">Uncharacterized protein</fullName>
    </submittedName>
</protein>
<sequence>MKANFGHLNQAGPGPSQYGRVAERPPSRWYVIDVGEHDGIFMDWLKVKQYTDGYPRSSFKSYKTWQQAQQAWQDVLDRRAESTPMLTAFQTAFQSQIDTTVQNDDLDSVLSSSLEASSMSSVEREEWWVLLEGDRPGVYDSLTDVREAEGTTERFGPLSARRYSEAFATNAF</sequence>
<reference evidence="1 2" key="1">
    <citation type="journal article" date="2019" name="Nat. Ecol. Evol.">
        <title>Megaphylogeny resolves global patterns of mushroom evolution.</title>
        <authorList>
            <person name="Varga T."/>
            <person name="Krizsan K."/>
            <person name="Foldi C."/>
            <person name="Dima B."/>
            <person name="Sanchez-Garcia M."/>
            <person name="Sanchez-Ramirez S."/>
            <person name="Szollosi G.J."/>
            <person name="Szarkandi J.G."/>
            <person name="Papp V."/>
            <person name="Albert L."/>
            <person name="Andreopoulos W."/>
            <person name="Angelini C."/>
            <person name="Antonin V."/>
            <person name="Barry K.W."/>
            <person name="Bougher N.L."/>
            <person name="Buchanan P."/>
            <person name="Buyck B."/>
            <person name="Bense V."/>
            <person name="Catcheside P."/>
            <person name="Chovatia M."/>
            <person name="Cooper J."/>
            <person name="Damon W."/>
            <person name="Desjardin D."/>
            <person name="Finy P."/>
            <person name="Geml J."/>
            <person name="Haridas S."/>
            <person name="Hughes K."/>
            <person name="Justo A."/>
            <person name="Karasinski D."/>
            <person name="Kautmanova I."/>
            <person name="Kiss B."/>
            <person name="Kocsube S."/>
            <person name="Kotiranta H."/>
            <person name="LaButti K.M."/>
            <person name="Lechner B.E."/>
            <person name="Liimatainen K."/>
            <person name="Lipzen A."/>
            <person name="Lukacs Z."/>
            <person name="Mihaltcheva S."/>
            <person name="Morgado L.N."/>
            <person name="Niskanen T."/>
            <person name="Noordeloos M.E."/>
            <person name="Ohm R.A."/>
            <person name="Ortiz-Santana B."/>
            <person name="Ovrebo C."/>
            <person name="Racz N."/>
            <person name="Riley R."/>
            <person name="Savchenko A."/>
            <person name="Shiryaev A."/>
            <person name="Soop K."/>
            <person name="Spirin V."/>
            <person name="Szebenyi C."/>
            <person name="Tomsovsky M."/>
            <person name="Tulloss R.E."/>
            <person name="Uehling J."/>
            <person name="Grigoriev I.V."/>
            <person name="Vagvolgyi C."/>
            <person name="Papp T."/>
            <person name="Martin F.M."/>
            <person name="Miettinen O."/>
            <person name="Hibbett D.S."/>
            <person name="Nagy L.G."/>
        </authorList>
    </citation>
    <scope>NUCLEOTIDE SEQUENCE [LARGE SCALE GENOMIC DNA]</scope>
    <source>
        <strain evidence="1 2">NL-1719</strain>
    </source>
</reference>
<gene>
    <name evidence="1" type="ORF">BDN72DRAFT_863951</name>
</gene>